<dbReference type="PRINTS" id="PR00792">
    <property type="entry name" value="PEPSIN"/>
</dbReference>
<organism evidence="5 6">
    <name type="scientific">Agaricus bisporus var. burnettii</name>
    <dbReference type="NCBI Taxonomy" id="192524"/>
    <lineage>
        <taxon>Eukaryota</taxon>
        <taxon>Fungi</taxon>
        <taxon>Dikarya</taxon>
        <taxon>Basidiomycota</taxon>
        <taxon>Agaricomycotina</taxon>
        <taxon>Agaricomycetes</taxon>
        <taxon>Agaricomycetidae</taxon>
        <taxon>Agaricales</taxon>
        <taxon>Agaricineae</taxon>
        <taxon>Agaricaceae</taxon>
        <taxon>Agaricus</taxon>
    </lineage>
</organism>
<dbReference type="InterPro" id="IPR033121">
    <property type="entry name" value="PEPTIDASE_A1"/>
</dbReference>
<protein>
    <recommendedName>
        <fullName evidence="4">Peptidase A1 domain-containing protein</fullName>
    </recommendedName>
</protein>
<sequence length="559" mass="59657">MLTSWAQVTLLVASSLSSSVSAFPANPDDTTTQNTKPRGYNLPIHRRIVERSNLGKRGSVTGQTGLGDHTDLLYSVPIELGDSVVAVNLDTGSSDLWVVSDACTAGTCADSNVRGYSPMSSNANSTGVRVEMFYGDSKTGTYAKGNVGFDTATVAGIAMTDQAFGIINDTTNVVLKYDTAGIFGLGFPVASKVQEFMVTAEDGPIKTTDNYLLSTYTHGPLLPRIVITGALPEPIFSITLNRATIDISGVGELAVGKVPDGVDPSSLTWVPVRLYRPSDGGLHAPVFAPNEIYPLRWEIDIDDVYFDGQRLAPSTIPASGDVDTSKISALIDTGNSVIRGPEDVVTNIRRTVSPSYQPSDSNSQVLFPCTSNHTLAFQIGGKMFPIDPRDFIGQYMDNNATTCIADNVVTTDPPRFGSLYRWSFGDPFFRSNLVVFHYGNLTHPSVDPPRIGILSRVPPNANDLYQQAVQDAVNNGGNFEETLHIAPTASAAQAPQITVSAESGSISSMISHLTAGATLSLSATQMAIPTNNPNNAFHALPRTSILTVITALLSIYILR</sequence>
<dbReference type="InterPro" id="IPR034164">
    <property type="entry name" value="Pepsin-like_dom"/>
</dbReference>
<proteinExistence type="inferred from homology"/>
<dbReference type="InterPro" id="IPR021109">
    <property type="entry name" value="Peptidase_aspartic_dom_sf"/>
</dbReference>
<dbReference type="Gene3D" id="2.40.70.10">
    <property type="entry name" value="Acid Proteases"/>
    <property type="match status" value="2"/>
</dbReference>
<feature type="signal peptide" evidence="3">
    <location>
        <begin position="1"/>
        <end position="22"/>
    </location>
</feature>
<dbReference type="EMBL" id="JABXXO010000010">
    <property type="protein sequence ID" value="KAF7768345.1"/>
    <property type="molecule type" value="Genomic_DNA"/>
</dbReference>
<evidence type="ECO:0000256" key="3">
    <source>
        <dbReference type="SAM" id="SignalP"/>
    </source>
</evidence>
<accession>A0A8H7C8I1</accession>
<evidence type="ECO:0000313" key="6">
    <source>
        <dbReference type="Proteomes" id="UP000629468"/>
    </source>
</evidence>
<feature type="chain" id="PRO_5034278158" description="Peptidase A1 domain-containing protein" evidence="3">
    <location>
        <begin position="23"/>
        <end position="559"/>
    </location>
</feature>
<dbReference type="AlphaFoldDB" id="A0A8H7C8I1"/>
<dbReference type="Pfam" id="PF00026">
    <property type="entry name" value="Asp"/>
    <property type="match status" value="1"/>
</dbReference>
<evidence type="ECO:0000256" key="1">
    <source>
        <dbReference type="ARBA" id="ARBA00007447"/>
    </source>
</evidence>
<name>A0A8H7C8I1_AGABI</name>
<dbReference type="Proteomes" id="UP000629468">
    <property type="component" value="Unassembled WGS sequence"/>
</dbReference>
<comment type="caution">
    <text evidence="5">The sequence shown here is derived from an EMBL/GenBank/DDBJ whole genome shotgun (WGS) entry which is preliminary data.</text>
</comment>
<dbReference type="PANTHER" id="PTHR47966:SF51">
    <property type="entry name" value="BETA-SITE APP-CLEAVING ENZYME, ISOFORM A-RELATED"/>
    <property type="match status" value="1"/>
</dbReference>
<dbReference type="PROSITE" id="PS51767">
    <property type="entry name" value="PEPTIDASE_A1"/>
    <property type="match status" value="1"/>
</dbReference>
<evidence type="ECO:0000313" key="5">
    <source>
        <dbReference type="EMBL" id="KAF7768345.1"/>
    </source>
</evidence>
<dbReference type="GO" id="GO:0006508">
    <property type="term" value="P:proteolysis"/>
    <property type="evidence" value="ECO:0007669"/>
    <property type="project" value="InterPro"/>
</dbReference>
<dbReference type="SUPFAM" id="SSF50630">
    <property type="entry name" value="Acid proteases"/>
    <property type="match status" value="1"/>
</dbReference>
<dbReference type="InterPro" id="IPR001461">
    <property type="entry name" value="Aspartic_peptidase_A1"/>
</dbReference>
<feature type="active site" evidence="2">
    <location>
        <position position="90"/>
    </location>
</feature>
<comment type="similarity">
    <text evidence="1">Belongs to the peptidase A1 family.</text>
</comment>
<feature type="active site" evidence="2">
    <location>
        <position position="332"/>
    </location>
</feature>
<evidence type="ECO:0000259" key="4">
    <source>
        <dbReference type="PROSITE" id="PS51767"/>
    </source>
</evidence>
<dbReference type="PANTHER" id="PTHR47966">
    <property type="entry name" value="BETA-SITE APP-CLEAVING ENZYME, ISOFORM A-RELATED"/>
    <property type="match status" value="1"/>
</dbReference>
<dbReference type="CDD" id="cd05471">
    <property type="entry name" value="pepsin_like"/>
    <property type="match status" value="1"/>
</dbReference>
<dbReference type="GO" id="GO:0004190">
    <property type="term" value="F:aspartic-type endopeptidase activity"/>
    <property type="evidence" value="ECO:0007669"/>
    <property type="project" value="InterPro"/>
</dbReference>
<feature type="domain" description="Peptidase A1" evidence="4">
    <location>
        <begin position="74"/>
        <end position="454"/>
    </location>
</feature>
<evidence type="ECO:0000256" key="2">
    <source>
        <dbReference type="PIRSR" id="PIRSR601461-1"/>
    </source>
</evidence>
<keyword evidence="3" id="KW-0732">Signal</keyword>
<reference evidence="5 6" key="1">
    <citation type="journal article" name="Sci. Rep.">
        <title>Telomere-to-telomere assembled and centromere annotated genomes of the two main subspecies of the button mushroom Agaricus bisporus reveal especially polymorphic chromosome ends.</title>
        <authorList>
            <person name="Sonnenberg A.S.M."/>
            <person name="Sedaghat-Telgerd N."/>
            <person name="Lavrijssen B."/>
            <person name="Ohm R.A."/>
            <person name="Hendrickx P.M."/>
            <person name="Scholtmeijer K."/>
            <person name="Baars J.J.P."/>
            <person name="van Peer A."/>
        </authorList>
    </citation>
    <scope>NUCLEOTIDE SEQUENCE [LARGE SCALE GENOMIC DNA]</scope>
    <source>
        <strain evidence="5 6">H119_p4</strain>
    </source>
</reference>
<gene>
    <name evidence="5" type="ORF">Agabi119p4_7588</name>
</gene>